<sequence length="551" mass="60815">MAELAAVRAQIKAWERDFRSARGRDPSIQDIKHQPHIADKYKLYKKLSKSATSTSCPTTSASQNPSTPPRARSSPSRTSAAIPKSRKAEAVAPLPGFNPFSPVKNKGKERDTLQVSRSPNNPFTTPTRQRSSHADPGKRSPDPFPSIVHTHINTFPHDQPTNPAVSRARKRLRGEPVSPSPNKQKRQRFGHQVPALKPEDPSDSDDDPDVEAGAGDLNASFIDDSPVKAPVGGKSFKLLFDDTLPALSVPRKVNESAHPPHSKSITLGAHSARDFRDPFTQGSSKRGRPDVTKSASTASISARRLNKVLSSTSSEIRDNDSGAERTECTFPPKENHFELKVHHQNAQEKSTTKRTLMENEPTGSTRPLTRCSLIPPSPPPEDSTGPGKLKGGFGPSRKKPRVELQPGEDDHTDEDGGPDNITVKVIARSHNRMLQRNVDDLDCDPLLNLHAQDHDPITSVHFDANRHESGTFSVDLPDKLRHVLAISPSQDRVRREERVVRGLLYSDRVDQYDPSRGGEIWDAGEWDDGVRDPDVEDDWEGEPVPWEVGEL</sequence>
<name>A0A0C9YYV7_9AGAM</name>
<evidence type="ECO:0000256" key="4">
    <source>
        <dbReference type="ARBA" id="ARBA00022705"/>
    </source>
</evidence>
<evidence type="ECO:0000256" key="6">
    <source>
        <dbReference type="ARBA" id="ARBA00023306"/>
    </source>
</evidence>
<dbReference type="InterPro" id="IPR021110">
    <property type="entry name" value="DNA_rep_checkpnt_protein"/>
</dbReference>
<dbReference type="Pfam" id="PF11719">
    <property type="entry name" value="Drc1-Sld2"/>
    <property type="match status" value="1"/>
</dbReference>
<evidence type="ECO:0000256" key="3">
    <source>
        <dbReference type="ARBA" id="ARBA00018363"/>
    </source>
</evidence>
<dbReference type="GO" id="GO:0000727">
    <property type="term" value="P:double-strand break repair via break-induced replication"/>
    <property type="evidence" value="ECO:0007669"/>
    <property type="project" value="TreeGrafter"/>
</dbReference>
<evidence type="ECO:0000256" key="1">
    <source>
        <dbReference type="ARBA" id="ARBA00004123"/>
    </source>
</evidence>
<gene>
    <name evidence="9" type="ORF">PISMIDRAFT_671523</name>
</gene>
<organism evidence="9 10">
    <name type="scientific">Pisolithus microcarpus 441</name>
    <dbReference type="NCBI Taxonomy" id="765257"/>
    <lineage>
        <taxon>Eukaryota</taxon>
        <taxon>Fungi</taxon>
        <taxon>Dikarya</taxon>
        <taxon>Basidiomycota</taxon>
        <taxon>Agaricomycotina</taxon>
        <taxon>Agaricomycetes</taxon>
        <taxon>Agaricomycetidae</taxon>
        <taxon>Boletales</taxon>
        <taxon>Sclerodermatineae</taxon>
        <taxon>Pisolithaceae</taxon>
        <taxon>Pisolithus</taxon>
    </lineage>
</organism>
<keyword evidence="5 7" id="KW-0539">Nucleus</keyword>
<dbReference type="HOGENOM" id="CLU_035050_0_0_1"/>
<feature type="compositionally biased region" description="Polar residues" evidence="8">
    <location>
        <begin position="113"/>
        <end position="129"/>
    </location>
</feature>
<feature type="compositionally biased region" description="Low complexity" evidence="8">
    <location>
        <begin position="69"/>
        <end position="81"/>
    </location>
</feature>
<reference evidence="10" key="2">
    <citation type="submission" date="2015-01" db="EMBL/GenBank/DDBJ databases">
        <title>Evolutionary Origins and Diversification of the Mycorrhizal Mutualists.</title>
        <authorList>
            <consortium name="DOE Joint Genome Institute"/>
            <consortium name="Mycorrhizal Genomics Consortium"/>
            <person name="Kohler A."/>
            <person name="Kuo A."/>
            <person name="Nagy L.G."/>
            <person name="Floudas D."/>
            <person name="Copeland A."/>
            <person name="Barry K.W."/>
            <person name="Cichocki N."/>
            <person name="Veneault-Fourrey C."/>
            <person name="LaButti K."/>
            <person name="Lindquist E.A."/>
            <person name="Lipzen A."/>
            <person name="Lundell T."/>
            <person name="Morin E."/>
            <person name="Murat C."/>
            <person name="Riley R."/>
            <person name="Ohm R."/>
            <person name="Sun H."/>
            <person name="Tunlid A."/>
            <person name="Henrissat B."/>
            <person name="Grigoriev I.V."/>
            <person name="Hibbett D.S."/>
            <person name="Martin F."/>
        </authorList>
    </citation>
    <scope>NUCLEOTIDE SEQUENCE [LARGE SCALE GENOMIC DNA]</scope>
    <source>
        <strain evidence="10">441</strain>
    </source>
</reference>
<proteinExistence type="inferred from homology"/>
<evidence type="ECO:0000313" key="10">
    <source>
        <dbReference type="Proteomes" id="UP000054018"/>
    </source>
</evidence>
<comment type="subcellular location">
    <subcellularLocation>
        <location evidence="1 7">Nucleus</location>
    </subcellularLocation>
</comment>
<evidence type="ECO:0000256" key="7">
    <source>
        <dbReference type="RuleBase" id="RU367067"/>
    </source>
</evidence>
<evidence type="ECO:0000256" key="2">
    <source>
        <dbReference type="ARBA" id="ARBA00007276"/>
    </source>
</evidence>
<feature type="region of interest" description="Disordered" evidence="8">
    <location>
        <begin position="48"/>
        <end position="228"/>
    </location>
</feature>
<feature type="region of interest" description="Disordered" evidence="8">
    <location>
        <begin position="251"/>
        <end position="420"/>
    </location>
</feature>
<dbReference type="GO" id="GO:0031261">
    <property type="term" value="C:DNA replication preinitiation complex"/>
    <property type="evidence" value="ECO:0007669"/>
    <property type="project" value="TreeGrafter"/>
</dbReference>
<dbReference type="FunFam" id="1.10.10.1460:FF:000001">
    <property type="entry name" value="DNA replication regulator Sld2"/>
    <property type="match status" value="1"/>
</dbReference>
<dbReference type="OrthoDB" id="8775810at2759"/>
<feature type="compositionally biased region" description="Acidic residues" evidence="8">
    <location>
        <begin position="406"/>
        <end position="417"/>
    </location>
</feature>
<dbReference type="PANTHER" id="PTHR28124:SF1">
    <property type="entry name" value="DNA REPLICATION REGULATOR SLD2"/>
    <property type="match status" value="1"/>
</dbReference>
<reference evidence="9 10" key="1">
    <citation type="submission" date="2014-04" db="EMBL/GenBank/DDBJ databases">
        <authorList>
            <consortium name="DOE Joint Genome Institute"/>
            <person name="Kuo A."/>
            <person name="Kohler A."/>
            <person name="Costa M.D."/>
            <person name="Nagy L.G."/>
            <person name="Floudas D."/>
            <person name="Copeland A."/>
            <person name="Barry K.W."/>
            <person name="Cichocki N."/>
            <person name="Veneault-Fourrey C."/>
            <person name="LaButti K."/>
            <person name="Lindquist E.A."/>
            <person name="Lipzen A."/>
            <person name="Lundell T."/>
            <person name="Morin E."/>
            <person name="Murat C."/>
            <person name="Sun H."/>
            <person name="Tunlid A."/>
            <person name="Henrissat B."/>
            <person name="Grigoriev I.V."/>
            <person name="Hibbett D.S."/>
            <person name="Martin F."/>
            <person name="Nordberg H.P."/>
            <person name="Cantor M.N."/>
            <person name="Hua S.X."/>
        </authorList>
    </citation>
    <scope>NUCLEOTIDE SEQUENCE [LARGE SCALE GENOMIC DNA]</scope>
    <source>
        <strain evidence="9 10">441</strain>
    </source>
</reference>
<dbReference type="GO" id="GO:1902977">
    <property type="term" value="P:mitotic DNA replication preinitiation complex assembly"/>
    <property type="evidence" value="ECO:0007669"/>
    <property type="project" value="TreeGrafter"/>
</dbReference>
<accession>A0A0C9YYV7</accession>
<keyword evidence="4 7" id="KW-0235">DNA replication</keyword>
<dbReference type="PANTHER" id="PTHR28124">
    <property type="entry name" value="DNA REPLICATION REGULATOR SLD2"/>
    <property type="match status" value="1"/>
</dbReference>
<evidence type="ECO:0000256" key="5">
    <source>
        <dbReference type="ARBA" id="ARBA00023242"/>
    </source>
</evidence>
<dbReference type="Proteomes" id="UP000054018">
    <property type="component" value="Unassembled WGS sequence"/>
</dbReference>
<dbReference type="GO" id="GO:0003697">
    <property type="term" value="F:single-stranded DNA binding"/>
    <property type="evidence" value="ECO:0007669"/>
    <property type="project" value="TreeGrafter"/>
</dbReference>
<dbReference type="InterPro" id="IPR040203">
    <property type="entry name" value="Sld2"/>
</dbReference>
<dbReference type="Gene3D" id="1.10.10.1460">
    <property type="match status" value="1"/>
</dbReference>
<dbReference type="AlphaFoldDB" id="A0A0C9YYV7"/>
<keyword evidence="6 7" id="KW-0131">Cell cycle</keyword>
<dbReference type="STRING" id="765257.A0A0C9YYV7"/>
<dbReference type="GO" id="GO:0006270">
    <property type="term" value="P:DNA replication initiation"/>
    <property type="evidence" value="ECO:0007669"/>
    <property type="project" value="UniProtKB-UniRule"/>
</dbReference>
<evidence type="ECO:0000313" key="9">
    <source>
        <dbReference type="EMBL" id="KIK30335.1"/>
    </source>
</evidence>
<comment type="function">
    <text evidence="7">Has a role in the initiation of DNA replication. Required at S-phase checkpoint.</text>
</comment>
<feature type="compositionally biased region" description="Basic and acidic residues" evidence="8">
    <location>
        <begin position="132"/>
        <end position="141"/>
    </location>
</feature>
<comment type="similarity">
    <text evidence="2 7">Belongs to the SLD2 family.</text>
</comment>
<feature type="compositionally biased region" description="Acidic residues" evidence="8">
    <location>
        <begin position="201"/>
        <end position="210"/>
    </location>
</feature>
<protein>
    <recommendedName>
        <fullName evidence="3 7">DNA replication regulator SLD2</fullName>
    </recommendedName>
</protein>
<dbReference type="GO" id="GO:0003688">
    <property type="term" value="F:DNA replication origin binding"/>
    <property type="evidence" value="ECO:0007669"/>
    <property type="project" value="TreeGrafter"/>
</dbReference>
<feature type="region of interest" description="Disordered" evidence="8">
    <location>
        <begin position="516"/>
        <end position="551"/>
    </location>
</feature>
<keyword evidence="10" id="KW-1185">Reference proteome</keyword>
<dbReference type="EMBL" id="KN833687">
    <property type="protein sequence ID" value="KIK30335.1"/>
    <property type="molecule type" value="Genomic_DNA"/>
</dbReference>
<feature type="compositionally biased region" description="Basic and acidic residues" evidence="8">
    <location>
        <begin position="315"/>
        <end position="341"/>
    </location>
</feature>
<evidence type="ECO:0000256" key="8">
    <source>
        <dbReference type="SAM" id="MobiDB-lite"/>
    </source>
</evidence>
<feature type="compositionally biased region" description="Low complexity" evidence="8">
    <location>
        <begin position="49"/>
        <end position="62"/>
    </location>
</feature>